<keyword evidence="1" id="KW-0472">Membrane</keyword>
<keyword evidence="1" id="KW-1133">Transmembrane helix</keyword>
<keyword evidence="1" id="KW-0812">Transmembrane</keyword>
<feature type="transmembrane region" description="Helical" evidence="1">
    <location>
        <begin position="44"/>
        <end position="61"/>
    </location>
</feature>
<dbReference type="KEGG" id="snep:Enr13x_70790"/>
<name>A0A518I228_9BACT</name>
<sequence>MTKNPYSTPLFDASSATADSQAASTKSLSLGSIAKSTFLAWERLRLIFVVVLGLLTLLLAGPDLTKLRTLVLIAEGAIIANVCFFAGPIIETYVRWLGYDRKWVRWFLFVGGTMLTAMLAVATMASIFLPDQN</sequence>
<reference evidence="2 3" key="1">
    <citation type="submission" date="2019-03" db="EMBL/GenBank/DDBJ databases">
        <title>Deep-cultivation of Planctomycetes and their phenomic and genomic characterization uncovers novel biology.</title>
        <authorList>
            <person name="Wiegand S."/>
            <person name="Jogler M."/>
            <person name="Boedeker C."/>
            <person name="Pinto D."/>
            <person name="Vollmers J."/>
            <person name="Rivas-Marin E."/>
            <person name="Kohn T."/>
            <person name="Peeters S.H."/>
            <person name="Heuer A."/>
            <person name="Rast P."/>
            <person name="Oberbeckmann S."/>
            <person name="Bunk B."/>
            <person name="Jeske O."/>
            <person name="Meyerdierks A."/>
            <person name="Storesund J.E."/>
            <person name="Kallscheuer N."/>
            <person name="Luecker S."/>
            <person name="Lage O.M."/>
            <person name="Pohl T."/>
            <person name="Merkel B.J."/>
            <person name="Hornburger P."/>
            <person name="Mueller R.-W."/>
            <person name="Bruemmer F."/>
            <person name="Labrenz M."/>
            <person name="Spormann A.M."/>
            <person name="Op den Camp H."/>
            <person name="Overmann J."/>
            <person name="Amann R."/>
            <person name="Jetten M.S.M."/>
            <person name="Mascher T."/>
            <person name="Medema M.H."/>
            <person name="Devos D.P."/>
            <person name="Kaster A.-K."/>
            <person name="Ovreas L."/>
            <person name="Rohde M."/>
            <person name="Galperin M.Y."/>
            <person name="Jogler C."/>
        </authorList>
    </citation>
    <scope>NUCLEOTIDE SEQUENCE [LARGE SCALE GENOMIC DNA]</scope>
    <source>
        <strain evidence="2 3">Enr13</strain>
    </source>
</reference>
<dbReference type="RefSeq" id="WP_145391264.1">
    <property type="nucleotide sequence ID" value="NZ_CP037423.1"/>
</dbReference>
<dbReference type="EMBL" id="CP037423">
    <property type="protein sequence ID" value="QDV47170.1"/>
    <property type="molecule type" value="Genomic_DNA"/>
</dbReference>
<proteinExistence type="predicted"/>
<dbReference type="AlphaFoldDB" id="A0A518I228"/>
<feature type="transmembrane region" description="Helical" evidence="1">
    <location>
        <begin position="106"/>
        <end position="129"/>
    </location>
</feature>
<gene>
    <name evidence="2" type="ORF">Enr13x_70790</name>
</gene>
<evidence type="ECO:0000256" key="1">
    <source>
        <dbReference type="SAM" id="Phobius"/>
    </source>
</evidence>
<evidence type="ECO:0000313" key="3">
    <source>
        <dbReference type="Proteomes" id="UP000319004"/>
    </source>
</evidence>
<dbReference type="Proteomes" id="UP000319004">
    <property type="component" value="Chromosome"/>
</dbReference>
<feature type="transmembrane region" description="Helical" evidence="1">
    <location>
        <begin position="67"/>
        <end position="94"/>
    </location>
</feature>
<dbReference type="OrthoDB" id="279298at2"/>
<evidence type="ECO:0000313" key="2">
    <source>
        <dbReference type="EMBL" id="QDV47170.1"/>
    </source>
</evidence>
<protein>
    <submittedName>
        <fullName evidence="2">Uncharacterized protein</fullName>
    </submittedName>
</protein>
<organism evidence="2 3">
    <name type="scientific">Stieleria neptunia</name>
    <dbReference type="NCBI Taxonomy" id="2527979"/>
    <lineage>
        <taxon>Bacteria</taxon>
        <taxon>Pseudomonadati</taxon>
        <taxon>Planctomycetota</taxon>
        <taxon>Planctomycetia</taxon>
        <taxon>Pirellulales</taxon>
        <taxon>Pirellulaceae</taxon>
        <taxon>Stieleria</taxon>
    </lineage>
</organism>
<keyword evidence="3" id="KW-1185">Reference proteome</keyword>
<accession>A0A518I228</accession>